<reference evidence="1" key="1">
    <citation type="submission" date="2023-04" db="EMBL/GenBank/DDBJ databases">
        <title>Draft Genome sequencing of Naganishia species isolated from polar environments using Oxford Nanopore Technology.</title>
        <authorList>
            <person name="Leo P."/>
            <person name="Venkateswaran K."/>
        </authorList>
    </citation>
    <scope>NUCLEOTIDE SEQUENCE</scope>
    <source>
        <strain evidence="1">DBVPG 5303</strain>
    </source>
</reference>
<protein>
    <submittedName>
        <fullName evidence="1">Uncharacterized protein</fullName>
    </submittedName>
</protein>
<sequence length="312" mass="34788">MIDCGKTFAQNAIEYFPAHRLRKLDAVILSHDHADAIHGIDDLRMLTRSRLKHGDDMIQNNVPIYCDAKTLAVLKQRFPFWVSQASSVGFTAAGNMSFHVIGPHKQYNIAGIDIVPLEVEHGHTSIQVPPVKADSTPMGIRSIGGLRDGRKSNTMPYLCLAFLIDDKMLWMTDVGEVPEKAWTIFHYGLSSALESPNTPPSRPIRRLPVAFVDLSENFPLRAHLSPRTFLQVVDKLEAVQTFAIGMNHTLCHGENEALGEEVEGMREDGREDAFIQDTLCGEENVAEGGLFGRLKQKKLHFRPAFDGMSIML</sequence>
<gene>
    <name evidence="1" type="ORF">QFC24_005091</name>
</gene>
<organism evidence="1 2">
    <name type="scientific">Naganishia onofrii</name>
    <dbReference type="NCBI Taxonomy" id="1851511"/>
    <lineage>
        <taxon>Eukaryota</taxon>
        <taxon>Fungi</taxon>
        <taxon>Dikarya</taxon>
        <taxon>Basidiomycota</taxon>
        <taxon>Agaricomycotina</taxon>
        <taxon>Tremellomycetes</taxon>
        <taxon>Filobasidiales</taxon>
        <taxon>Filobasidiaceae</taxon>
        <taxon>Naganishia</taxon>
    </lineage>
</organism>
<comment type="caution">
    <text evidence="1">The sequence shown here is derived from an EMBL/GenBank/DDBJ whole genome shotgun (WGS) entry which is preliminary data.</text>
</comment>
<dbReference type="EMBL" id="JASBWV010000019">
    <property type="protein sequence ID" value="KAJ9121110.1"/>
    <property type="molecule type" value="Genomic_DNA"/>
</dbReference>
<keyword evidence="2" id="KW-1185">Reference proteome</keyword>
<evidence type="ECO:0000313" key="1">
    <source>
        <dbReference type="EMBL" id="KAJ9121110.1"/>
    </source>
</evidence>
<proteinExistence type="predicted"/>
<evidence type="ECO:0000313" key="2">
    <source>
        <dbReference type="Proteomes" id="UP001234202"/>
    </source>
</evidence>
<name>A0ACC2XCM1_9TREE</name>
<dbReference type="Proteomes" id="UP001234202">
    <property type="component" value="Unassembled WGS sequence"/>
</dbReference>
<accession>A0ACC2XCM1</accession>